<proteinExistence type="predicted"/>
<dbReference type="SUPFAM" id="SSF55729">
    <property type="entry name" value="Acyl-CoA N-acyltransferases (Nat)"/>
    <property type="match status" value="1"/>
</dbReference>
<dbReference type="PANTHER" id="PTHR13947:SF37">
    <property type="entry name" value="LD18367P"/>
    <property type="match status" value="1"/>
</dbReference>
<gene>
    <name evidence="3" type="ordered locus">ROP_65230</name>
</gene>
<dbReference type="PROSITE" id="PS51186">
    <property type="entry name" value="GNAT"/>
    <property type="match status" value="1"/>
</dbReference>
<accession>C1B1S5</accession>
<evidence type="ECO:0000313" key="4">
    <source>
        <dbReference type="Proteomes" id="UP000002212"/>
    </source>
</evidence>
<dbReference type="EC" id="2.3.1.-" evidence="3"/>
<sequence>MSCPVIVLDMIEIRNATPDEYEAVSDLTVIAYVGGGHVEAHDPYTNRLRDTAERADKAQVRVAVMEGRVVGSVTIAEPASPYADVAQPGELEFRMLAVSPDARGAGVGSALVRHVLDTAYDRGDRAVVMSTQPDMEDARRIYDRNGFVPVPERNWAPIPGVELTVLVRELV</sequence>
<dbReference type="Proteomes" id="UP000002212">
    <property type="component" value="Chromosome"/>
</dbReference>
<reference evidence="3 4" key="1">
    <citation type="submission" date="2009-03" db="EMBL/GenBank/DDBJ databases">
        <title>Comparison of the complete genome sequences of Rhodococcus erythropolis PR4 and Rhodococcus opacus B4.</title>
        <authorList>
            <person name="Takarada H."/>
            <person name="Sekine M."/>
            <person name="Hosoyama A."/>
            <person name="Yamada R."/>
            <person name="Fujisawa T."/>
            <person name="Omata S."/>
            <person name="Shimizu A."/>
            <person name="Tsukatani N."/>
            <person name="Tanikawa S."/>
            <person name="Fujita N."/>
            <person name="Harayama S."/>
        </authorList>
    </citation>
    <scope>NUCLEOTIDE SEQUENCE [LARGE SCALE GENOMIC DNA]</scope>
    <source>
        <strain evidence="3 4">B4</strain>
    </source>
</reference>
<dbReference type="KEGG" id="rop:ROP_65230"/>
<dbReference type="Pfam" id="PF00583">
    <property type="entry name" value="Acetyltransf_1"/>
    <property type="match status" value="1"/>
</dbReference>
<dbReference type="PANTHER" id="PTHR13947">
    <property type="entry name" value="GNAT FAMILY N-ACETYLTRANSFERASE"/>
    <property type="match status" value="1"/>
</dbReference>
<keyword evidence="1 3" id="KW-0808">Transferase</keyword>
<dbReference type="InterPro" id="IPR050769">
    <property type="entry name" value="NAT_camello-type"/>
</dbReference>
<protein>
    <submittedName>
        <fullName evidence="3">Putative acetyltransferase</fullName>
        <ecNumber evidence="3">2.3.1.-</ecNumber>
    </submittedName>
</protein>
<feature type="domain" description="N-acetyltransferase" evidence="2">
    <location>
        <begin position="11"/>
        <end position="168"/>
    </location>
</feature>
<dbReference type="PATRIC" id="fig|632772.20.peg.6808"/>
<dbReference type="InterPro" id="IPR000182">
    <property type="entry name" value="GNAT_dom"/>
</dbReference>
<evidence type="ECO:0000259" key="2">
    <source>
        <dbReference type="PROSITE" id="PS51186"/>
    </source>
</evidence>
<dbReference type="HOGENOM" id="CLU_102964_1_1_11"/>
<name>C1B1S5_RHOOB</name>
<dbReference type="EMBL" id="AP011115">
    <property type="protein sequence ID" value="BAH54770.1"/>
    <property type="molecule type" value="Genomic_DNA"/>
</dbReference>
<evidence type="ECO:0000313" key="3">
    <source>
        <dbReference type="EMBL" id="BAH54770.1"/>
    </source>
</evidence>
<dbReference type="GO" id="GO:0008080">
    <property type="term" value="F:N-acetyltransferase activity"/>
    <property type="evidence" value="ECO:0007669"/>
    <property type="project" value="InterPro"/>
</dbReference>
<dbReference type="AlphaFoldDB" id="C1B1S5"/>
<keyword evidence="3" id="KW-0012">Acyltransferase</keyword>
<dbReference type="STRING" id="632772.ROP_65230"/>
<dbReference type="CDD" id="cd04301">
    <property type="entry name" value="NAT_SF"/>
    <property type="match status" value="1"/>
</dbReference>
<evidence type="ECO:0000256" key="1">
    <source>
        <dbReference type="ARBA" id="ARBA00022679"/>
    </source>
</evidence>
<organism evidence="3 4">
    <name type="scientific">Rhodococcus opacus (strain B4)</name>
    <dbReference type="NCBI Taxonomy" id="632772"/>
    <lineage>
        <taxon>Bacteria</taxon>
        <taxon>Bacillati</taxon>
        <taxon>Actinomycetota</taxon>
        <taxon>Actinomycetes</taxon>
        <taxon>Mycobacteriales</taxon>
        <taxon>Nocardiaceae</taxon>
        <taxon>Rhodococcus</taxon>
    </lineage>
</organism>
<dbReference type="Gene3D" id="3.40.630.30">
    <property type="match status" value="1"/>
</dbReference>
<dbReference type="InterPro" id="IPR016181">
    <property type="entry name" value="Acyl_CoA_acyltransferase"/>
</dbReference>